<evidence type="ECO:0000256" key="6">
    <source>
        <dbReference type="ARBA" id="ARBA00023136"/>
    </source>
</evidence>
<feature type="transmembrane region" description="Helical" evidence="9">
    <location>
        <begin position="211"/>
        <end position="229"/>
    </location>
</feature>
<organism evidence="11 12">
    <name type="scientific">Meganyctiphanes norvegica</name>
    <name type="common">Northern krill</name>
    <name type="synonym">Thysanopoda norvegica</name>
    <dbReference type="NCBI Taxonomy" id="48144"/>
    <lineage>
        <taxon>Eukaryota</taxon>
        <taxon>Metazoa</taxon>
        <taxon>Ecdysozoa</taxon>
        <taxon>Arthropoda</taxon>
        <taxon>Crustacea</taxon>
        <taxon>Multicrustacea</taxon>
        <taxon>Malacostraca</taxon>
        <taxon>Eumalacostraca</taxon>
        <taxon>Eucarida</taxon>
        <taxon>Euphausiacea</taxon>
        <taxon>Euphausiidae</taxon>
        <taxon>Meganyctiphanes</taxon>
    </lineage>
</organism>
<evidence type="ECO:0000313" key="12">
    <source>
        <dbReference type="Proteomes" id="UP001497623"/>
    </source>
</evidence>
<keyword evidence="3 9" id="KW-0812">Transmembrane</keyword>
<evidence type="ECO:0000256" key="7">
    <source>
        <dbReference type="ARBA" id="ARBA00023170"/>
    </source>
</evidence>
<sequence length="269" mass="31061">MGLICNDTCCTMSTNQTVCFADMNFTDHANRTYPAVWEIVLRSSICIPLVLMGVVGNSLTIFLLLKNKLLMTTSVNLFILNMAVADLIHSIAGPIPYTIKELNQFWVLGPVWCYAITYIEVLVSLVSMTSIAVISFDRMLGIVRPFHRYLKSWVSLLIIIIIWIYAAALSTPFAKGTRYIERQWKDILEPMCNQNCSYLHIWWDVVNIGSFWIPLTIMNICYGIIFYNFNKYTRTQQEHPASLHMKRRVLRMLVFLTLLVIFLWVPSQV</sequence>
<feature type="transmembrane region" description="Helical" evidence="9">
    <location>
        <begin position="39"/>
        <end position="65"/>
    </location>
</feature>
<evidence type="ECO:0000256" key="5">
    <source>
        <dbReference type="ARBA" id="ARBA00023040"/>
    </source>
</evidence>
<dbReference type="AlphaFoldDB" id="A0AAV2QDY8"/>
<dbReference type="PANTHER" id="PTHR24243">
    <property type="entry name" value="G-PROTEIN COUPLED RECEPTOR"/>
    <property type="match status" value="1"/>
</dbReference>
<evidence type="ECO:0000256" key="4">
    <source>
        <dbReference type="ARBA" id="ARBA00022989"/>
    </source>
</evidence>
<dbReference type="PANTHER" id="PTHR24243:SF208">
    <property type="entry name" value="PYROKININ-1 RECEPTOR"/>
    <property type="match status" value="1"/>
</dbReference>
<feature type="non-terminal residue" evidence="11">
    <location>
        <position position="269"/>
    </location>
</feature>
<feature type="transmembrane region" description="Helical" evidence="9">
    <location>
        <begin position="249"/>
        <end position="267"/>
    </location>
</feature>
<accession>A0AAV2QDY8</accession>
<keyword evidence="12" id="KW-1185">Reference proteome</keyword>
<proteinExistence type="inferred from homology"/>
<reference evidence="11 12" key="1">
    <citation type="submission" date="2024-05" db="EMBL/GenBank/DDBJ databases">
        <authorList>
            <person name="Wallberg A."/>
        </authorList>
    </citation>
    <scope>NUCLEOTIDE SEQUENCE [LARGE SCALE GENOMIC DNA]</scope>
</reference>
<comment type="similarity">
    <text evidence="2">Belongs to the G-protein coupled receptor 1 family.</text>
</comment>
<feature type="transmembrane region" description="Helical" evidence="9">
    <location>
        <begin position="115"/>
        <end position="136"/>
    </location>
</feature>
<dbReference type="InterPro" id="IPR000276">
    <property type="entry name" value="GPCR_Rhodpsn"/>
</dbReference>
<evidence type="ECO:0000256" key="8">
    <source>
        <dbReference type="ARBA" id="ARBA00023224"/>
    </source>
</evidence>
<dbReference type="InterPro" id="IPR017452">
    <property type="entry name" value="GPCR_Rhodpsn_7TM"/>
</dbReference>
<evidence type="ECO:0000259" key="10">
    <source>
        <dbReference type="PROSITE" id="PS50262"/>
    </source>
</evidence>
<name>A0AAV2QDY8_MEGNR</name>
<dbReference type="PROSITE" id="PS50262">
    <property type="entry name" value="G_PROTEIN_RECEP_F1_2"/>
    <property type="match status" value="1"/>
</dbReference>
<evidence type="ECO:0000313" key="11">
    <source>
        <dbReference type="EMBL" id="CAL4076354.1"/>
    </source>
</evidence>
<dbReference type="SUPFAM" id="SSF81321">
    <property type="entry name" value="Family A G protein-coupled receptor-like"/>
    <property type="match status" value="1"/>
</dbReference>
<keyword evidence="5" id="KW-0297">G-protein coupled receptor</keyword>
<keyword evidence="4 9" id="KW-1133">Transmembrane helix</keyword>
<comment type="caution">
    <text evidence="11">The sequence shown here is derived from an EMBL/GenBank/DDBJ whole genome shotgun (WGS) entry which is preliminary data.</text>
</comment>
<dbReference type="PRINTS" id="PR00237">
    <property type="entry name" value="GPCRRHODOPSN"/>
</dbReference>
<comment type="subcellular location">
    <subcellularLocation>
        <location evidence="1">Membrane</location>
        <topology evidence="1">Multi-pass membrane protein</topology>
    </subcellularLocation>
</comment>
<dbReference type="GO" id="GO:0016020">
    <property type="term" value="C:membrane"/>
    <property type="evidence" value="ECO:0007669"/>
    <property type="project" value="UniProtKB-SubCell"/>
</dbReference>
<keyword evidence="7" id="KW-0675">Receptor</keyword>
<feature type="transmembrane region" description="Helical" evidence="9">
    <location>
        <begin position="77"/>
        <end position="95"/>
    </location>
</feature>
<protein>
    <recommendedName>
        <fullName evidence="10">G-protein coupled receptors family 1 profile domain-containing protein</fullName>
    </recommendedName>
</protein>
<dbReference type="GO" id="GO:0004930">
    <property type="term" value="F:G protein-coupled receptor activity"/>
    <property type="evidence" value="ECO:0007669"/>
    <property type="project" value="UniProtKB-KW"/>
</dbReference>
<keyword evidence="8" id="KW-0807">Transducer</keyword>
<dbReference type="Proteomes" id="UP001497623">
    <property type="component" value="Unassembled WGS sequence"/>
</dbReference>
<evidence type="ECO:0000256" key="9">
    <source>
        <dbReference type="SAM" id="Phobius"/>
    </source>
</evidence>
<evidence type="ECO:0000256" key="2">
    <source>
        <dbReference type="ARBA" id="ARBA00010663"/>
    </source>
</evidence>
<dbReference type="EMBL" id="CAXKWB010005029">
    <property type="protein sequence ID" value="CAL4076354.1"/>
    <property type="molecule type" value="Genomic_DNA"/>
</dbReference>
<feature type="transmembrane region" description="Helical" evidence="9">
    <location>
        <begin position="148"/>
        <end position="168"/>
    </location>
</feature>
<dbReference type="Pfam" id="PF00001">
    <property type="entry name" value="7tm_1"/>
    <property type="match status" value="1"/>
</dbReference>
<evidence type="ECO:0000256" key="1">
    <source>
        <dbReference type="ARBA" id="ARBA00004141"/>
    </source>
</evidence>
<feature type="domain" description="G-protein coupled receptors family 1 profile" evidence="10">
    <location>
        <begin position="56"/>
        <end position="269"/>
    </location>
</feature>
<dbReference type="Gene3D" id="1.20.1070.10">
    <property type="entry name" value="Rhodopsin 7-helix transmembrane proteins"/>
    <property type="match status" value="1"/>
</dbReference>
<evidence type="ECO:0000256" key="3">
    <source>
        <dbReference type="ARBA" id="ARBA00022692"/>
    </source>
</evidence>
<keyword evidence="6 9" id="KW-0472">Membrane</keyword>
<gene>
    <name evidence="11" type="ORF">MNOR_LOCUS10123</name>
</gene>